<dbReference type="Proteomes" id="UP000033140">
    <property type="component" value="Unassembled WGS sequence"/>
</dbReference>
<evidence type="ECO:0000313" key="2">
    <source>
        <dbReference type="EMBL" id="GAO46264.1"/>
    </source>
</evidence>
<organism evidence="2 3">
    <name type="scientific">Saitoella complicata (strain BCRC 22490 / CBS 7301 / JCM 7358 / NBRC 10748 / NRRL Y-17804)</name>
    <dbReference type="NCBI Taxonomy" id="698492"/>
    <lineage>
        <taxon>Eukaryota</taxon>
        <taxon>Fungi</taxon>
        <taxon>Dikarya</taxon>
        <taxon>Ascomycota</taxon>
        <taxon>Taphrinomycotina</taxon>
        <taxon>Taphrinomycotina incertae sedis</taxon>
        <taxon>Saitoella</taxon>
    </lineage>
</organism>
<evidence type="ECO:0000256" key="1">
    <source>
        <dbReference type="SAM" id="MobiDB-lite"/>
    </source>
</evidence>
<proteinExistence type="predicted"/>
<dbReference type="AlphaFoldDB" id="A0A0E9N8X0"/>
<gene>
    <name evidence="2" type="ORF">G7K_0498-t1</name>
</gene>
<name>A0A0E9N8X0_SAICN</name>
<comment type="caution">
    <text evidence="2">The sequence shown here is derived from an EMBL/GenBank/DDBJ whole genome shotgun (WGS) entry which is preliminary data.</text>
</comment>
<sequence>MQGHAKQTRPGNRPSQTTNQPKKTNTKKRRHASVIRKPMIKARIRPITSFSCHCQHWSLISIPKLALS</sequence>
<reference evidence="2 3" key="3">
    <citation type="journal article" date="2015" name="Genome Announc.">
        <title>Draft Genome Sequence of the Archiascomycetous Yeast Saitoella complicata.</title>
        <authorList>
            <person name="Yamauchi K."/>
            <person name="Kondo S."/>
            <person name="Hamamoto M."/>
            <person name="Takahashi Y."/>
            <person name="Ogura Y."/>
            <person name="Hayashi T."/>
            <person name="Nishida H."/>
        </authorList>
    </citation>
    <scope>NUCLEOTIDE SEQUENCE [LARGE SCALE GENOMIC DNA]</scope>
    <source>
        <strain evidence="2 3">NRRL Y-17804</strain>
    </source>
</reference>
<accession>A0A0E9N8X0</accession>
<reference evidence="2 3" key="1">
    <citation type="journal article" date="2011" name="J. Gen. Appl. Microbiol.">
        <title>Draft genome sequencing of the enigmatic yeast Saitoella complicata.</title>
        <authorList>
            <person name="Nishida H."/>
            <person name="Hamamoto M."/>
            <person name="Sugiyama J."/>
        </authorList>
    </citation>
    <scope>NUCLEOTIDE SEQUENCE [LARGE SCALE GENOMIC DNA]</scope>
    <source>
        <strain evidence="2 3">NRRL Y-17804</strain>
    </source>
</reference>
<feature type="compositionally biased region" description="Basic residues" evidence="1">
    <location>
        <begin position="24"/>
        <end position="37"/>
    </location>
</feature>
<reference evidence="2 3" key="2">
    <citation type="journal article" date="2014" name="J. Gen. Appl. Microbiol.">
        <title>The early diverging ascomycetous budding yeast Saitoella complicata has three histone deacetylases belonging to the Clr6, Hos2, and Rpd3 lineages.</title>
        <authorList>
            <person name="Nishida H."/>
            <person name="Matsumoto T."/>
            <person name="Kondo S."/>
            <person name="Hamamoto M."/>
            <person name="Yoshikawa H."/>
        </authorList>
    </citation>
    <scope>NUCLEOTIDE SEQUENCE [LARGE SCALE GENOMIC DNA]</scope>
    <source>
        <strain evidence="2 3">NRRL Y-17804</strain>
    </source>
</reference>
<keyword evidence="3" id="KW-1185">Reference proteome</keyword>
<protein>
    <submittedName>
        <fullName evidence="2">Uncharacterized protein</fullName>
    </submittedName>
</protein>
<dbReference type="EMBL" id="BACD03000003">
    <property type="protein sequence ID" value="GAO46264.1"/>
    <property type="molecule type" value="Genomic_DNA"/>
</dbReference>
<evidence type="ECO:0000313" key="3">
    <source>
        <dbReference type="Proteomes" id="UP000033140"/>
    </source>
</evidence>
<feature type="region of interest" description="Disordered" evidence="1">
    <location>
        <begin position="1"/>
        <end position="37"/>
    </location>
</feature>